<protein>
    <submittedName>
        <fullName evidence="2">Uncharacterized protein</fullName>
    </submittedName>
</protein>
<organism evidence="2 3">
    <name type="scientific">Edwardsiella ictaluri</name>
    <dbReference type="NCBI Taxonomy" id="67780"/>
    <lineage>
        <taxon>Bacteria</taxon>
        <taxon>Pseudomonadati</taxon>
        <taxon>Pseudomonadota</taxon>
        <taxon>Gammaproteobacteria</taxon>
        <taxon>Enterobacterales</taxon>
        <taxon>Hafniaceae</taxon>
        <taxon>Edwardsiella</taxon>
    </lineage>
</organism>
<sequence>MASETDLEIFIGANTAQFRESMQKARDDIQIVNEEVRSAAAATEDGADKFTAAQVPGNATPPALDRSDVALYGCP</sequence>
<proteinExistence type="predicted"/>
<evidence type="ECO:0000256" key="1">
    <source>
        <dbReference type="SAM" id="MobiDB-lite"/>
    </source>
</evidence>
<evidence type="ECO:0000313" key="2">
    <source>
        <dbReference type="EMBL" id="WFN98233.1"/>
    </source>
</evidence>
<keyword evidence="3" id="KW-1185">Reference proteome</keyword>
<feature type="region of interest" description="Disordered" evidence="1">
    <location>
        <begin position="52"/>
        <end position="75"/>
    </location>
</feature>
<evidence type="ECO:0000313" key="3">
    <source>
        <dbReference type="Proteomes" id="UP001222680"/>
    </source>
</evidence>
<dbReference type="EMBL" id="CP092014">
    <property type="protein sequence ID" value="WFN98233.1"/>
    <property type="molecule type" value="Genomic_DNA"/>
</dbReference>
<gene>
    <name evidence="2" type="ORF">MAY91_11365</name>
</gene>
<reference evidence="2 3" key="1">
    <citation type="submission" date="2022-02" db="EMBL/GenBank/DDBJ databases">
        <title>Phenotypic, genotypic and serological characterization of Edwardsiella ictaluri from catfish and ornamental fish species.</title>
        <authorList>
            <person name="Rose D."/>
            <person name="Tekedar H.C."/>
            <person name="Waldbieser G.C."/>
            <person name="Aarattuthodi S."/>
            <person name="Griffin M.J."/>
        </authorList>
    </citation>
    <scope>NUCLEOTIDE SEQUENCE [LARGE SCALE GENOMIC DNA]</scope>
    <source>
        <strain evidence="2 3">13 TAL-140 K3</strain>
    </source>
</reference>
<name>A0ABY8GL25_EDWIC</name>
<dbReference type="Proteomes" id="UP001222680">
    <property type="component" value="Chromosome"/>
</dbReference>
<accession>A0ABY8GL25</accession>